<dbReference type="OrthoDB" id="119983at2759"/>
<evidence type="ECO:0000313" key="3">
    <source>
        <dbReference type="Proteomes" id="UP000694044"/>
    </source>
</evidence>
<comment type="caution">
    <text evidence="2">The sequence shown here is derived from an EMBL/GenBank/DDBJ whole genome shotgun (WGS) entry which is preliminary data.</text>
</comment>
<keyword evidence="3" id="KW-1185">Reference proteome</keyword>
<reference evidence="2" key="1">
    <citation type="submission" date="2021-02" db="EMBL/GenBank/DDBJ databases">
        <authorList>
            <person name="Palmer J.M."/>
        </authorList>
    </citation>
    <scope>NUCLEOTIDE SEQUENCE</scope>
    <source>
        <strain evidence="2">SCRP734</strain>
    </source>
</reference>
<evidence type="ECO:0000256" key="1">
    <source>
        <dbReference type="SAM" id="MobiDB-lite"/>
    </source>
</evidence>
<accession>A0A8T1V7S9</accession>
<feature type="compositionally biased region" description="Basic and acidic residues" evidence="1">
    <location>
        <begin position="35"/>
        <end position="55"/>
    </location>
</feature>
<feature type="region of interest" description="Disordered" evidence="1">
    <location>
        <begin position="32"/>
        <end position="55"/>
    </location>
</feature>
<evidence type="ECO:0000313" key="2">
    <source>
        <dbReference type="EMBL" id="KAG7377026.1"/>
    </source>
</evidence>
<gene>
    <name evidence="2" type="ORF">PHYPSEUDO_012271</name>
</gene>
<proteinExistence type="predicted"/>
<protein>
    <recommendedName>
        <fullName evidence="4">Transposase</fullName>
    </recommendedName>
</protein>
<name>A0A8T1V7S9_9STRA</name>
<dbReference type="EMBL" id="JAGDFM010000588">
    <property type="protein sequence ID" value="KAG7377026.1"/>
    <property type="molecule type" value="Genomic_DNA"/>
</dbReference>
<dbReference type="AlphaFoldDB" id="A0A8T1V7S9"/>
<evidence type="ECO:0008006" key="4">
    <source>
        <dbReference type="Google" id="ProtNLM"/>
    </source>
</evidence>
<sequence length="120" mass="14175">MDEYRTSITCSCCHQRLKRARLFTKVKRKEDEEDVRMQEKPSNKEMKEVEEMRKLKNPKLADKKVVLKGTRNVLRCTSSRCKANFWNRDVNAARNMLDLLRSGLEGKRGATRLRAFRRGQ</sequence>
<dbReference type="Proteomes" id="UP000694044">
    <property type="component" value="Unassembled WGS sequence"/>
</dbReference>
<organism evidence="2 3">
    <name type="scientific">Phytophthora pseudosyringae</name>
    <dbReference type="NCBI Taxonomy" id="221518"/>
    <lineage>
        <taxon>Eukaryota</taxon>
        <taxon>Sar</taxon>
        <taxon>Stramenopiles</taxon>
        <taxon>Oomycota</taxon>
        <taxon>Peronosporomycetes</taxon>
        <taxon>Peronosporales</taxon>
        <taxon>Peronosporaceae</taxon>
        <taxon>Phytophthora</taxon>
    </lineage>
</organism>